<gene>
    <name evidence="3" type="ORF">AB7878_17855</name>
</gene>
<name>A0ABV4AWB9_9GAMM</name>
<accession>A0ABV4AWB9</accession>
<evidence type="ECO:0000313" key="4">
    <source>
        <dbReference type="Proteomes" id="UP001562159"/>
    </source>
</evidence>
<dbReference type="EMBL" id="JBGBPY010000001">
    <property type="protein sequence ID" value="MEY2184280.1"/>
    <property type="molecule type" value="Genomic_DNA"/>
</dbReference>
<evidence type="ECO:0000313" key="3">
    <source>
        <dbReference type="EMBL" id="MEY2184280.1"/>
    </source>
</evidence>
<evidence type="ECO:0000256" key="1">
    <source>
        <dbReference type="SAM" id="SignalP"/>
    </source>
</evidence>
<feature type="domain" description="Carbohydrate-binding/sugar hydrolysis" evidence="2">
    <location>
        <begin position="187"/>
        <end position="362"/>
    </location>
</feature>
<dbReference type="SUPFAM" id="SSF51126">
    <property type="entry name" value="Pectin lyase-like"/>
    <property type="match status" value="1"/>
</dbReference>
<keyword evidence="1" id="KW-0732">Signal</keyword>
<feature type="chain" id="PRO_5047262366" evidence="1">
    <location>
        <begin position="23"/>
        <end position="424"/>
    </location>
</feature>
<dbReference type="Proteomes" id="UP001562159">
    <property type="component" value="Unassembled WGS sequence"/>
</dbReference>
<dbReference type="InterPro" id="IPR012334">
    <property type="entry name" value="Pectin_lyas_fold"/>
</dbReference>
<dbReference type="Pfam" id="PF05048">
    <property type="entry name" value="NosD"/>
    <property type="match status" value="1"/>
</dbReference>
<dbReference type="InterPro" id="IPR026464">
    <property type="entry name" value="NosD_copper_fam"/>
</dbReference>
<reference evidence="3 4" key="1">
    <citation type="submission" date="2024-07" db="EMBL/GenBank/DDBJ databases">
        <title>Molecular mechanisms and environmental adaptations of flagellar loss and biofilm growth of Rhodanobacter under environmental stress.</title>
        <authorList>
            <person name="Chen M."/>
        </authorList>
    </citation>
    <scope>NUCLEOTIDE SEQUENCE [LARGE SCALE GENOMIC DNA]</scope>
    <source>
        <strain evidence="3 4">RS22</strain>
    </source>
</reference>
<protein>
    <submittedName>
        <fullName evidence="3">Nitrous oxide reductase family maturation protein NosD</fullName>
    </submittedName>
</protein>
<dbReference type="SMART" id="SM00710">
    <property type="entry name" value="PbH1"/>
    <property type="match status" value="9"/>
</dbReference>
<comment type="caution">
    <text evidence="3">The sequence shown here is derived from an EMBL/GenBank/DDBJ whole genome shotgun (WGS) entry which is preliminary data.</text>
</comment>
<dbReference type="InterPro" id="IPR007742">
    <property type="entry name" value="NosD_dom"/>
</dbReference>
<dbReference type="NCBIfam" id="TIGR04247">
    <property type="entry name" value="NosD_copper_fam"/>
    <property type="match status" value="1"/>
</dbReference>
<feature type="domain" description="Carbohydrate-binding/sugar hydrolysis" evidence="2">
    <location>
        <begin position="33"/>
        <end position="181"/>
    </location>
</feature>
<dbReference type="InterPro" id="IPR022441">
    <property type="entry name" value="Para_beta_helix_rpt-2"/>
</dbReference>
<organism evidence="3 4">
    <name type="scientific">Rhodanobacter humi</name>
    <dbReference type="NCBI Taxonomy" id="1888173"/>
    <lineage>
        <taxon>Bacteria</taxon>
        <taxon>Pseudomonadati</taxon>
        <taxon>Pseudomonadota</taxon>
        <taxon>Gammaproteobacteria</taxon>
        <taxon>Lysobacterales</taxon>
        <taxon>Rhodanobacteraceae</taxon>
        <taxon>Rhodanobacter</taxon>
    </lineage>
</organism>
<keyword evidence="4" id="KW-1185">Reference proteome</keyword>
<evidence type="ECO:0000259" key="2">
    <source>
        <dbReference type="SMART" id="SM00722"/>
    </source>
</evidence>
<dbReference type="NCBIfam" id="TIGR03804">
    <property type="entry name" value="para_beta_helix"/>
    <property type="match status" value="3"/>
</dbReference>
<proteinExistence type="predicted"/>
<dbReference type="Gene3D" id="2.160.20.10">
    <property type="entry name" value="Single-stranded right-handed beta-helix, Pectin lyase-like"/>
    <property type="match status" value="2"/>
</dbReference>
<dbReference type="SMART" id="SM00722">
    <property type="entry name" value="CASH"/>
    <property type="match status" value="2"/>
</dbReference>
<dbReference type="InterPro" id="IPR006626">
    <property type="entry name" value="PbH1"/>
</dbReference>
<sequence>MSAARLSILTLAAVLVAPCTRAADDLTARVAAAAPGAVIEVPAGVHHVHLRVDKPLVLEGRPGAILDGDGRGDVLRIGADHVTVRNLDVRASGTDLTAMNAGIYVERSAHDVLIAGSTVEDSLFGIYLDGASDVQVRHNTVRGIRRLRVADRGDGIHLWNDTGCTIEDNDVGWSRDGIYVYVSTQNTIARNTVHDVRYGVHYMYSHRNRLTGNASRNNLAGYALMASDHLHVIGNTSDGDQAYGFLFNYISYSEIAGNLVRGVAGQRGGDGQSIDGGEGKGLFVYLSQFNAIHDNLVADSQIGIHVTAGSEHNRVWNNRFIDNRVQVKYAQNLAQEWSERGRGNFWSDYLGWDLDGDGIGDVPFRPNDSVDVLLWKYPAARSLMSSPSILLLRYVQRAFPVFTPAAVQDSHPLMRAPAPYGVDP</sequence>
<dbReference type="InterPro" id="IPR011050">
    <property type="entry name" value="Pectin_lyase_fold/virulence"/>
</dbReference>
<dbReference type="InterPro" id="IPR006633">
    <property type="entry name" value="Carb-bd_sugar_hydrolysis-dom"/>
</dbReference>
<feature type="signal peptide" evidence="1">
    <location>
        <begin position="1"/>
        <end position="22"/>
    </location>
</feature>